<dbReference type="Proteomes" id="UP001652660">
    <property type="component" value="Chromosome 11e"/>
</dbReference>
<dbReference type="GeneID" id="140021276"/>
<evidence type="ECO:0000259" key="1">
    <source>
        <dbReference type="Pfam" id="PF13456"/>
    </source>
</evidence>
<dbReference type="InterPro" id="IPR044730">
    <property type="entry name" value="RNase_H-like_dom_plant"/>
</dbReference>
<protein>
    <recommendedName>
        <fullName evidence="1">RNase H type-1 domain-containing protein</fullName>
    </recommendedName>
</protein>
<dbReference type="Gene3D" id="3.30.420.10">
    <property type="entry name" value="Ribonuclease H-like superfamily/Ribonuclease H"/>
    <property type="match status" value="1"/>
</dbReference>
<sequence length="220" mass="24283">MATSTGGSRFCGVADTMVLGEGVSRLLSRNLARFEAGLVTPAHVISQIEDFLCQMGKVRVFSKTSFAGDRDCPWTHLGGLYRWDKAVALVSWEKLPPGGFKLNTDASVLHGRAAGGGVLRDHCGRVIFAYYKEFGELDVLEAEAQSFRDDLHICANWAVCTLTVESESKVLVQLVNSDVVSKWPVYNVLREIRHFLHRMNAPLHHVFREANSVADAFASS</sequence>
<evidence type="ECO:0000313" key="3">
    <source>
        <dbReference type="RefSeq" id="XP_071928141.1"/>
    </source>
</evidence>
<dbReference type="SUPFAM" id="SSF53098">
    <property type="entry name" value="Ribonuclease H-like"/>
    <property type="match status" value="1"/>
</dbReference>
<dbReference type="InterPro" id="IPR036397">
    <property type="entry name" value="RNaseH_sf"/>
</dbReference>
<name>A0ABM4W8M1_COFAR</name>
<dbReference type="InterPro" id="IPR002156">
    <property type="entry name" value="RNaseH_domain"/>
</dbReference>
<dbReference type="InterPro" id="IPR053151">
    <property type="entry name" value="RNase_H-like"/>
</dbReference>
<dbReference type="RefSeq" id="XP_071928141.1">
    <property type="nucleotide sequence ID" value="XM_072072040.1"/>
</dbReference>
<dbReference type="CDD" id="cd06222">
    <property type="entry name" value="RNase_H_like"/>
    <property type="match status" value="1"/>
</dbReference>
<dbReference type="PANTHER" id="PTHR47723:SF19">
    <property type="entry name" value="POLYNUCLEOTIDYL TRANSFERASE, RIBONUCLEASE H-LIKE SUPERFAMILY PROTEIN"/>
    <property type="match status" value="1"/>
</dbReference>
<accession>A0ABM4W8M1</accession>
<organism evidence="2 3">
    <name type="scientific">Coffea arabica</name>
    <name type="common">Arabian coffee</name>
    <dbReference type="NCBI Taxonomy" id="13443"/>
    <lineage>
        <taxon>Eukaryota</taxon>
        <taxon>Viridiplantae</taxon>
        <taxon>Streptophyta</taxon>
        <taxon>Embryophyta</taxon>
        <taxon>Tracheophyta</taxon>
        <taxon>Spermatophyta</taxon>
        <taxon>Magnoliopsida</taxon>
        <taxon>eudicotyledons</taxon>
        <taxon>Gunneridae</taxon>
        <taxon>Pentapetalae</taxon>
        <taxon>asterids</taxon>
        <taxon>lamiids</taxon>
        <taxon>Gentianales</taxon>
        <taxon>Rubiaceae</taxon>
        <taxon>Ixoroideae</taxon>
        <taxon>Gardenieae complex</taxon>
        <taxon>Bertiereae - Coffeeae clade</taxon>
        <taxon>Coffeeae</taxon>
        <taxon>Coffea</taxon>
    </lineage>
</organism>
<proteinExistence type="predicted"/>
<keyword evidence="2" id="KW-1185">Reference proteome</keyword>
<dbReference type="Pfam" id="PF13456">
    <property type="entry name" value="RVT_3"/>
    <property type="match status" value="1"/>
</dbReference>
<dbReference type="InterPro" id="IPR012337">
    <property type="entry name" value="RNaseH-like_sf"/>
</dbReference>
<gene>
    <name evidence="3" type="primary">LOC140021276</name>
</gene>
<evidence type="ECO:0000313" key="2">
    <source>
        <dbReference type="Proteomes" id="UP001652660"/>
    </source>
</evidence>
<dbReference type="PANTHER" id="PTHR47723">
    <property type="entry name" value="OS05G0353850 PROTEIN"/>
    <property type="match status" value="1"/>
</dbReference>
<reference evidence="3" key="1">
    <citation type="submission" date="2025-08" db="UniProtKB">
        <authorList>
            <consortium name="RefSeq"/>
        </authorList>
    </citation>
    <scope>IDENTIFICATION</scope>
    <source>
        <tissue evidence="3">Leaves</tissue>
    </source>
</reference>
<feature type="domain" description="RNase H type-1" evidence="1">
    <location>
        <begin position="103"/>
        <end position="219"/>
    </location>
</feature>